<feature type="compositionally biased region" description="Basic and acidic residues" evidence="1">
    <location>
        <begin position="21"/>
        <end position="63"/>
    </location>
</feature>
<sequence>MSERYQSVLSIRRCVTNEPNPIDREKDKWFKDQEKASSKESQKINQSMDREKDVKANAFERPEARPNAKLKPKLWSSCFGIDPFTIESIIWEKLMEDVQE</sequence>
<proteinExistence type="predicted"/>
<feature type="region of interest" description="Disordered" evidence="1">
    <location>
        <begin position="18"/>
        <end position="63"/>
    </location>
</feature>
<name>A0A9P6NC12_9BASI</name>
<keyword evidence="3" id="KW-1185">Reference proteome</keyword>
<evidence type="ECO:0000313" key="2">
    <source>
        <dbReference type="EMBL" id="KAG0143895.1"/>
    </source>
</evidence>
<evidence type="ECO:0000313" key="3">
    <source>
        <dbReference type="Proteomes" id="UP000886653"/>
    </source>
</evidence>
<evidence type="ECO:0000256" key="1">
    <source>
        <dbReference type="SAM" id="MobiDB-lite"/>
    </source>
</evidence>
<dbReference type="EMBL" id="MU167308">
    <property type="protein sequence ID" value="KAG0143895.1"/>
    <property type="molecule type" value="Genomic_DNA"/>
</dbReference>
<comment type="caution">
    <text evidence="2">The sequence shown here is derived from an EMBL/GenBank/DDBJ whole genome shotgun (WGS) entry which is preliminary data.</text>
</comment>
<organism evidence="2 3">
    <name type="scientific">Cronartium quercuum f. sp. fusiforme G11</name>
    <dbReference type="NCBI Taxonomy" id="708437"/>
    <lineage>
        <taxon>Eukaryota</taxon>
        <taxon>Fungi</taxon>
        <taxon>Dikarya</taxon>
        <taxon>Basidiomycota</taxon>
        <taxon>Pucciniomycotina</taxon>
        <taxon>Pucciniomycetes</taxon>
        <taxon>Pucciniales</taxon>
        <taxon>Coleosporiaceae</taxon>
        <taxon>Cronartium</taxon>
    </lineage>
</organism>
<protein>
    <submittedName>
        <fullName evidence="2">Uncharacterized protein</fullName>
    </submittedName>
</protein>
<gene>
    <name evidence="2" type="ORF">CROQUDRAFT_95755</name>
</gene>
<accession>A0A9P6NC12</accession>
<dbReference type="AlphaFoldDB" id="A0A9P6NC12"/>
<dbReference type="Proteomes" id="UP000886653">
    <property type="component" value="Unassembled WGS sequence"/>
</dbReference>
<reference evidence="2" key="1">
    <citation type="submission" date="2013-11" db="EMBL/GenBank/DDBJ databases">
        <title>Genome sequence of the fusiform rust pathogen reveals effectors for host alternation and coevolution with pine.</title>
        <authorList>
            <consortium name="DOE Joint Genome Institute"/>
            <person name="Smith K."/>
            <person name="Pendleton A."/>
            <person name="Kubisiak T."/>
            <person name="Anderson C."/>
            <person name="Salamov A."/>
            <person name="Aerts A."/>
            <person name="Riley R."/>
            <person name="Clum A."/>
            <person name="Lindquist E."/>
            <person name="Ence D."/>
            <person name="Campbell M."/>
            <person name="Kronenberg Z."/>
            <person name="Feau N."/>
            <person name="Dhillon B."/>
            <person name="Hamelin R."/>
            <person name="Burleigh J."/>
            <person name="Smith J."/>
            <person name="Yandell M."/>
            <person name="Nelson C."/>
            <person name="Grigoriev I."/>
            <person name="Davis J."/>
        </authorList>
    </citation>
    <scope>NUCLEOTIDE SEQUENCE</scope>
    <source>
        <strain evidence="2">G11</strain>
    </source>
</reference>